<evidence type="ECO:0000313" key="2">
    <source>
        <dbReference type="Proteomes" id="UP001238496"/>
    </source>
</evidence>
<protein>
    <submittedName>
        <fullName evidence="1">Uncharacterized protein</fullName>
    </submittedName>
</protein>
<dbReference type="Proteomes" id="UP001238496">
    <property type="component" value="Unassembled WGS sequence"/>
</dbReference>
<dbReference type="EMBL" id="JAUSUW010000010">
    <property type="protein sequence ID" value="MDQ0422313.1"/>
    <property type="molecule type" value="Genomic_DNA"/>
</dbReference>
<gene>
    <name evidence="1" type="ORF">J2045_003361</name>
</gene>
<accession>A0ABU0GAD3</accession>
<proteinExistence type="predicted"/>
<reference evidence="1 2" key="1">
    <citation type="submission" date="2023-07" db="EMBL/GenBank/DDBJ databases">
        <title>Genomic Encyclopedia of Type Strains, Phase IV (KMG-IV): sequencing the most valuable type-strain genomes for metagenomic binning, comparative biology and taxonomic classification.</title>
        <authorList>
            <person name="Goeker M."/>
        </authorList>
    </citation>
    <scope>NUCLEOTIDE SEQUENCE [LARGE SCALE GENOMIC DNA]</scope>
    <source>
        <strain evidence="1 2">DSM 1111</strain>
    </source>
</reference>
<keyword evidence="2" id="KW-1185">Reference proteome</keyword>
<comment type="caution">
    <text evidence="1">The sequence shown here is derived from an EMBL/GenBank/DDBJ whole genome shotgun (WGS) entry which is preliminary data.</text>
</comment>
<sequence>MIDTSPAAPRLDVRLPFSGFYETVWSHELDHEESSFVEYRTENHDKSDKEQEAWWPERLRLDAEKLHEILSKVTDQHAAREAIAKDFVPTFDAILGEAMGLSVPTEGTRYCYKTQTMVPHTYDRDTVGLELKTFTSARGNYTTQTDWIHATIPLPVVELLFIRSRIDWHKRLRELIDDDGHDPDEELASPLTDWCQNSCWRLLTACLPLYGVEEIENQCATAMAEESEFHRAWSNAVDWKKFEAERTEARAEPLADWIEDDLEAVAHWRVNHPDEFAEIVASVPHAFYPFAEALSLGTLSYHCPETPDLFECAA</sequence>
<evidence type="ECO:0000313" key="1">
    <source>
        <dbReference type="EMBL" id="MDQ0422313.1"/>
    </source>
</evidence>
<organism evidence="1 2">
    <name type="scientific">Peteryoungia aggregata LMG 23059</name>
    <dbReference type="NCBI Taxonomy" id="1368425"/>
    <lineage>
        <taxon>Bacteria</taxon>
        <taxon>Pseudomonadati</taxon>
        <taxon>Pseudomonadota</taxon>
        <taxon>Alphaproteobacteria</taxon>
        <taxon>Hyphomicrobiales</taxon>
        <taxon>Rhizobiaceae</taxon>
        <taxon>Peteryoungia</taxon>
    </lineage>
</organism>
<dbReference type="RefSeq" id="WP_307374755.1">
    <property type="nucleotide sequence ID" value="NZ_JAUSUW010000010.1"/>
</dbReference>
<name>A0ABU0GAD3_9HYPH</name>